<dbReference type="AlphaFoldDB" id="A0A9X9LLV2"/>
<dbReference type="InterPro" id="IPR050169">
    <property type="entry name" value="Krueppel_C2H2_ZnF"/>
</dbReference>
<dbReference type="InterPro" id="IPR001909">
    <property type="entry name" value="KRAB"/>
</dbReference>
<dbReference type="PROSITE" id="PS50805">
    <property type="entry name" value="KRAB"/>
    <property type="match status" value="1"/>
</dbReference>
<accession>A0A9X9LLV2</accession>
<feature type="non-terminal residue" evidence="3">
    <location>
        <position position="207"/>
    </location>
</feature>
<name>A0A9X9LLV2_GULGU</name>
<dbReference type="Gene3D" id="6.10.140.140">
    <property type="match status" value="1"/>
</dbReference>
<evidence type="ECO:0000259" key="2">
    <source>
        <dbReference type="PROSITE" id="PS50805"/>
    </source>
</evidence>
<feature type="domain" description="KRAB" evidence="2">
    <location>
        <begin position="85"/>
        <end position="156"/>
    </location>
</feature>
<dbReference type="EMBL" id="CYRY02007134">
    <property type="protein sequence ID" value="VCW76288.1"/>
    <property type="molecule type" value="Genomic_DNA"/>
</dbReference>
<dbReference type="InterPro" id="IPR036051">
    <property type="entry name" value="KRAB_dom_sf"/>
</dbReference>
<dbReference type="GO" id="GO:0006355">
    <property type="term" value="P:regulation of DNA-templated transcription"/>
    <property type="evidence" value="ECO:0007669"/>
    <property type="project" value="InterPro"/>
</dbReference>
<organism evidence="3 4">
    <name type="scientific">Gulo gulo</name>
    <name type="common">Wolverine</name>
    <name type="synonym">Gluton</name>
    <dbReference type="NCBI Taxonomy" id="48420"/>
    <lineage>
        <taxon>Eukaryota</taxon>
        <taxon>Metazoa</taxon>
        <taxon>Chordata</taxon>
        <taxon>Craniata</taxon>
        <taxon>Vertebrata</taxon>
        <taxon>Euteleostomi</taxon>
        <taxon>Mammalia</taxon>
        <taxon>Eutheria</taxon>
        <taxon>Laurasiatheria</taxon>
        <taxon>Carnivora</taxon>
        <taxon>Caniformia</taxon>
        <taxon>Musteloidea</taxon>
        <taxon>Mustelidae</taxon>
        <taxon>Guloninae</taxon>
        <taxon>Gulo</taxon>
    </lineage>
</organism>
<dbReference type="SMART" id="SM00349">
    <property type="entry name" value="KRAB"/>
    <property type="match status" value="1"/>
</dbReference>
<evidence type="ECO:0000313" key="4">
    <source>
        <dbReference type="Proteomes" id="UP000269945"/>
    </source>
</evidence>
<dbReference type="PANTHER" id="PTHR23232:SF163">
    <property type="entry name" value="ZINC FINGER PROTEIN 589"/>
    <property type="match status" value="1"/>
</dbReference>
<reference evidence="3 4" key="1">
    <citation type="submission" date="2018-10" db="EMBL/GenBank/DDBJ databases">
        <authorList>
            <person name="Ekblom R."/>
            <person name="Jareborg N."/>
        </authorList>
    </citation>
    <scope>NUCLEOTIDE SEQUENCE [LARGE SCALE GENOMIC DNA]</scope>
    <source>
        <tissue evidence="3">Muscle</tissue>
    </source>
</reference>
<evidence type="ECO:0000313" key="3">
    <source>
        <dbReference type="EMBL" id="VCW76288.1"/>
    </source>
</evidence>
<keyword evidence="4" id="KW-1185">Reference proteome</keyword>
<dbReference type="Proteomes" id="UP000269945">
    <property type="component" value="Unassembled WGS sequence"/>
</dbReference>
<dbReference type="SUPFAM" id="SSF109640">
    <property type="entry name" value="KRAB domain (Kruppel-associated box)"/>
    <property type="match status" value="1"/>
</dbReference>
<sequence>RRRPAREAASAVLRAPAPSSGSRRRARRYRGGNAAGAPRSAATVAPESEEAAALPSQDSALPQERNQEEDLSAHEILKVMSLDSDLFRDVAVVFSREEWERLAPAQRVLYRDVMLETYGNLVSLGLAVYKPDVISFLEHGGEPWLVEEAAGRGRWPVSESKCDSQASSPEQRIYEMQSPQWEIMESLTSYGLECSRFQDDWECRSQF</sequence>
<dbReference type="PANTHER" id="PTHR23232">
    <property type="entry name" value="KRAB DOMAIN C2H2 ZINC FINGER"/>
    <property type="match status" value="1"/>
</dbReference>
<gene>
    <name evidence="3" type="ORF">BN2614_LOCUS2</name>
</gene>
<feature type="non-terminal residue" evidence="3">
    <location>
        <position position="1"/>
    </location>
</feature>
<dbReference type="Pfam" id="PF01352">
    <property type="entry name" value="KRAB"/>
    <property type="match status" value="1"/>
</dbReference>
<evidence type="ECO:0000256" key="1">
    <source>
        <dbReference type="SAM" id="MobiDB-lite"/>
    </source>
</evidence>
<protein>
    <recommendedName>
        <fullName evidence="2">KRAB domain-containing protein</fullName>
    </recommendedName>
</protein>
<feature type="region of interest" description="Disordered" evidence="1">
    <location>
        <begin position="1"/>
        <end position="69"/>
    </location>
</feature>
<comment type="caution">
    <text evidence="3">The sequence shown here is derived from an EMBL/GenBank/DDBJ whole genome shotgun (WGS) entry which is preliminary data.</text>
</comment>
<proteinExistence type="predicted"/>
<dbReference type="CDD" id="cd07765">
    <property type="entry name" value="KRAB_A-box"/>
    <property type="match status" value="1"/>
</dbReference>